<evidence type="ECO:0000313" key="16">
    <source>
        <dbReference type="EMBL" id="POO01430.1"/>
    </source>
</evidence>
<dbReference type="InParanoid" id="A0A2P5FUG5"/>
<keyword evidence="10" id="KW-0325">Glycoprotein</keyword>
<dbReference type="Gene3D" id="1.10.110.10">
    <property type="entry name" value="Plant lipid-transfer and hydrophobic proteins"/>
    <property type="match status" value="1"/>
</dbReference>
<evidence type="ECO:0000313" key="17">
    <source>
        <dbReference type="Proteomes" id="UP000237000"/>
    </source>
</evidence>
<keyword evidence="5" id="KW-1003">Cell membrane</keyword>
<dbReference type="GO" id="GO:0005886">
    <property type="term" value="C:plasma membrane"/>
    <property type="evidence" value="ECO:0007669"/>
    <property type="project" value="UniProtKB-SubCell"/>
</dbReference>
<keyword evidence="4" id="KW-0813">Transport</keyword>
<feature type="region of interest" description="Disordered" evidence="12">
    <location>
        <begin position="21"/>
        <end position="44"/>
    </location>
</feature>
<feature type="domain" description="Bifunctional inhibitor/plant lipid transfer protein/seed storage helical" evidence="15">
    <location>
        <begin position="55"/>
        <end position="133"/>
    </location>
</feature>
<dbReference type="InterPro" id="IPR043325">
    <property type="entry name" value="LTSS"/>
</dbReference>
<feature type="chain" id="PRO_5015123978" evidence="14">
    <location>
        <begin position="21"/>
        <end position="200"/>
    </location>
</feature>
<proteinExistence type="inferred from homology"/>
<evidence type="ECO:0000256" key="13">
    <source>
        <dbReference type="SAM" id="Phobius"/>
    </source>
</evidence>
<evidence type="ECO:0000259" key="15">
    <source>
        <dbReference type="SMART" id="SM00499"/>
    </source>
</evidence>
<comment type="subcellular location">
    <subcellularLocation>
        <location evidence="2">Cell membrane</location>
        <topology evidence="2">Lipid-anchor</topology>
        <topology evidence="2">GPI-anchor</topology>
    </subcellularLocation>
</comment>
<evidence type="ECO:0000256" key="10">
    <source>
        <dbReference type="ARBA" id="ARBA00023180"/>
    </source>
</evidence>
<protein>
    <submittedName>
        <fullName evidence="16">Bifunctional inhibitor/plant lipid transfer protein/seed storage helical domain containing protein</fullName>
    </submittedName>
</protein>
<name>A0A2P5FUG5_TREOI</name>
<keyword evidence="11" id="KW-0449">Lipoprotein</keyword>
<dbReference type="OrthoDB" id="785314at2759"/>
<sequence>MVAILLFLAITISPFQATRAQGPTSGPVGSASGPSAGLAPGPSAGLAPGPSGPDCMTLLLGMADCLSYVQIGSNLTKPDKPCCPELKSLVDTNPICLCELLANSDSSGFQIDINRATKLPSVCKVDTPPPSTCALLGIPVGVPTSSEGPSPSSGLSPAGSSTALSPGKNSGNRASSATTASIVAVLVGGFAITFSSTIFF</sequence>
<keyword evidence="9" id="KW-1015">Disulfide bond</keyword>
<dbReference type="SUPFAM" id="SSF47699">
    <property type="entry name" value="Bifunctional inhibitor/lipid-transfer protein/seed storage 2S albumin"/>
    <property type="match status" value="1"/>
</dbReference>
<evidence type="ECO:0000256" key="11">
    <source>
        <dbReference type="ARBA" id="ARBA00023288"/>
    </source>
</evidence>
<dbReference type="PANTHER" id="PTHR33044">
    <property type="entry name" value="BIFUNCTIONAL INHIBITOR/LIPID-TRANSFER PROTEIN/SEED STORAGE 2S ALBUMIN SUPERFAMILY PROTEIN-RELATED"/>
    <property type="match status" value="1"/>
</dbReference>
<dbReference type="Pfam" id="PF14368">
    <property type="entry name" value="LTP_2"/>
    <property type="match status" value="1"/>
</dbReference>
<keyword evidence="6" id="KW-0336">GPI-anchor</keyword>
<comment type="function">
    <text evidence="1">Plant non-specific lipid-transfer proteins transfer phospholipids as well as galactolipids across membranes. May play a role in wax or cutin deposition in the cell walls of expanding epidermal cells and certain secretory tissues.</text>
</comment>
<dbReference type="FunCoup" id="A0A2P5FUG5">
    <property type="interactions" value="91"/>
</dbReference>
<comment type="caution">
    <text evidence="16">The sequence shown here is derived from an EMBL/GenBank/DDBJ whole genome shotgun (WGS) entry which is preliminary data.</text>
</comment>
<feature type="compositionally biased region" description="Low complexity" evidence="12">
    <location>
        <begin position="144"/>
        <end position="167"/>
    </location>
</feature>
<keyword evidence="17" id="KW-1185">Reference proteome</keyword>
<dbReference type="EMBL" id="JXTC01000008">
    <property type="protein sequence ID" value="POO01430.1"/>
    <property type="molecule type" value="Genomic_DNA"/>
</dbReference>
<dbReference type="STRING" id="63057.A0A2P5FUG5"/>
<reference evidence="17" key="1">
    <citation type="submission" date="2016-06" db="EMBL/GenBank/DDBJ databases">
        <title>Parallel loss of symbiosis genes in relatives of nitrogen-fixing non-legume Parasponia.</title>
        <authorList>
            <person name="Van Velzen R."/>
            <person name="Holmer R."/>
            <person name="Bu F."/>
            <person name="Rutten L."/>
            <person name="Van Zeijl A."/>
            <person name="Liu W."/>
            <person name="Santuari L."/>
            <person name="Cao Q."/>
            <person name="Sharma T."/>
            <person name="Shen D."/>
            <person name="Roswanjaya Y."/>
            <person name="Wardhani T."/>
            <person name="Kalhor M.S."/>
            <person name="Jansen J."/>
            <person name="Van den Hoogen J."/>
            <person name="Gungor B."/>
            <person name="Hartog M."/>
            <person name="Hontelez J."/>
            <person name="Verver J."/>
            <person name="Yang W.-C."/>
            <person name="Schijlen E."/>
            <person name="Repin R."/>
            <person name="Schilthuizen M."/>
            <person name="Schranz E."/>
            <person name="Heidstra R."/>
            <person name="Miyata K."/>
            <person name="Fedorova E."/>
            <person name="Kohlen W."/>
            <person name="Bisseling T."/>
            <person name="Smit S."/>
            <person name="Geurts R."/>
        </authorList>
    </citation>
    <scope>NUCLEOTIDE SEQUENCE [LARGE SCALE GENOMIC DNA]</scope>
    <source>
        <strain evidence="17">cv. RG33-2</strain>
    </source>
</reference>
<feature type="compositionally biased region" description="Low complexity" evidence="12">
    <location>
        <begin position="22"/>
        <end position="44"/>
    </location>
</feature>
<keyword evidence="13" id="KW-1133">Transmembrane helix</keyword>
<dbReference type="CDD" id="cd00010">
    <property type="entry name" value="AAI_LTSS"/>
    <property type="match status" value="1"/>
</dbReference>
<dbReference type="InterPro" id="IPR016140">
    <property type="entry name" value="Bifunc_inhib/LTP/seed_store"/>
</dbReference>
<dbReference type="FunFam" id="1.10.110.10:FF:000001">
    <property type="entry name" value="Bifunctional inhibitor/lipid-transfer protein/seed storage 2S albumin superfamily protein"/>
    <property type="match status" value="1"/>
</dbReference>
<evidence type="ECO:0000256" key="2">
    <source>
        <dbReference type="ARBA" id="ARBA00004609"/>
    </source>
</evidence>
<evidence type="ECO:0000256" key="5">
    <source>
        <dbReference type="ARBA" id="ARBA00022475"/>
    </source>
</evidence>
<gene>
    <name evidence="16" type="ORF">TorRG33x02_027370</name>
</gene>
<evidence type="ECO:0000256" key="4">
    <source>
        <dbReference type="ARBA" id="ARBA00022448"/>
    </source>
</evidence>
<evidence type="ECO:0000256" key="3">
    <source>
        <dbReference type="ARBA" id="ARBA00009748"/>
    </source>
</evidence>
<dbReference type="AlphaFoldDB" id="A0A2P5FUG5"/>
<evidence type="ECO:0000256" key="7">
    <source>
        <dbReference type="ARBA" id="ARBA00022729"/>
    </source>
</evidence>
<accession>A0A2P5FUG5</accession>
<organism evidence="16 17">
    <name type="scientific">Trema orientale</name>
    <name type="common">Charcoal tree</name>
    <name type="synonym">Celtis orientalis</name>
    <dbReference type="NCBI Taxonomy" id="63057"/>
    <lineage>
        <taxon>Eukaryota</taxon>
        <taxon>Viridiplantae</taxon>
        <taxon>Streptophyta</taxon>
        <taxon>Embryophyta</taxon>
        <taxon>Tracheophyta</taxon>
        <taxon>Spermatophyta</taxon>
        <taxon>Magnoliopsida</taxon>
        <taxon>eudicotyledons</taxon>
        <taxon>Gunneridae</taxon>
        <taxon>Pentapetalae</taxon>
        <taxon>rosids</taxon>
        <taxon>fabids</taxon>
        <taxon>Rosales</taxon>
        <taxon>Cannabaceae</taxon>
        <taxon>Trema</taxon>
    </lineage>
</organism>
<evidence type="ECO:0000256" key="8">
    <source>
        <dbReference type="ARBA" id="ARBA00023121"/>
    </source>
</evidence>
<keyword evidence="8" id="KW-0446">Lipid-binding</keyword>
<evidence type="ECO:0000256" key="12">
    <source>
        <dbReference type="SAM" id="MobiDB-lite"/>
    </source>
</evidence>
<evidence type="ECO:0000256" key="14">
    <source>
        <dbReference type="SAM" id="SignalP"/>
    </source>
</evidence>
<keyword evidence="13" id="KW-0812">Transmembrane</keyword>
<evidence type="ECO:0000256" key="1">
    <source>
        <dbReference type="ARBA" id="ARBA00003211"/>
    </source>
</evidence>
<feature type="signal peptide" evidence="14">
    <location>
        <begin position="1"/>
        <end position="20"/>
    </location>
</feature>
<feature type="region of interest" description="Disordered" evidence="12">
    <location>
        <begin position="144"/>
        <end position="171"/>
    </location>
</feature>
<dbReference type="SMART" id="SM00499">
    <property type="entry name" value="AAI"/>
    <property type="match status" value="1"/>
</dbReference>
<dbReference type="InterPro" id="IPR036312">
    <property type="entry name" value="Bifun_inhib/LTP/seed_sf"/>
</dbReference>
<evidence type="ECO:0000256" key="9">
    <source>
        <dbReference type="ARBA" id="ARBA00023157"/>
    </source>
</evidence>
<dbReference type="GO" id="GO:0008289">
    <property type="term" value="F:lipid binding"/>
    <property type="evidence" value="ECO:0007669"/>
    <property type="project" value="UniProtKB-KW"/>
</dbReference>
<dbReference type="GO" id="GO:0098552">
    <property type="term" value="C:side of membrane"/>
    <property type="evidence" value="ECO:0007669"/>
    <property type="project" value="UniProtKB-KW"/>
</dbReference>
<comment type="similarity">
    <text evidence="3">Belongs to the plant LTP family.</text>
</comment>
<keyword evidence="7 14" id="KW-0732">Signal</keyword>
<keyword evidence="13" id="KW-0472">Membrane</keyword>
<dbReference type="Proteomes" id="UP000237000">
    <property type="component" value="Unassembled WGS sequence"/>
</dbReference>
<feature type="transmembrane region" description="Helical" evidence="13">
    <location>
        <begin position="180"/>
        <end position="199"/>
    </location>
</feature>
<evidence type="ECO:0000256" key="6">
    <source>
        <dbReference type="ARBA" id="ARBA00022622"/>
    </source>
</evidence>